<comment type="caution">
    <text evidence="4">The sequence shown here is derived from an EMBL/GenBank/DDBJ whole genome shotgun (WGS) entry which is preliminary data.</text>
</comment>
<evidence type="ECO:0000256" key="3">
    <source>
        <dbReference type="HAMAP-Rule" id="MF_00163"/>
    </source>
</evidence>
<dbReference type="EMBL" id="SNWX01000012">
    <property type="protein sequence ID" value="TDO89313.1"/>
    <property type="molecule type" value="Genomic_DNA"/>
</dbReference>
<dbReference type="CDD" id="cd00487">
    <property type="entry name" value="Pep_deformylase"/>
    <property type="match status" value="1"/>
</dbReference>
<feature type="binding site" evidence="3">
    <location>
        <position position="94"/>
    </location>
    <ligand>
        <name>Fe cation</name>
        <dbReference type="ChEBI" id="CHEBI:24875"/>
    </ligand>
</feature>
<comment type="catalytic activity">
    <reaction evidence="3">
        <text>N-terminal N-formyl-L-methionyl-[peptide] + H2O = N-terminal L-methionyl-[peptide] + formate</text>
        <dbReference type="Rhea" id="RHEA:24420"/>
        <dbReference type="Rhea" id="RHEA-COMP:10639"/>
        <dbReference type="Rhea" id="RHEA-COMP:10640"/>
        <dbReference type="ChEBI" id="CHEBI:15377"/>
        <dbReference type="ChEBI" id="CHEBI:15740"/>
        <dbReference type="ChEBI" id="CHEBI:49298"/>
        <dbReference type="ChEBI" id="CHEBI:64731"/>
        <dbReference type="EC" id="3.5.1.88"/>
    </reaction>
</comment>
<feature type="active site" evidence="3">
    <location>
        <position position="138"/>
    </location>
</feature>
<name>A0A4R6LRJ1_9FIRM</name>
<dbReference type="PANTHER" id="PTHR10458:SF22">
    <property type="entry name" value="PEPTIDE DEFORMYLASE"/>
    <property type="match status" value="1"/>
</dbReference>
<dbReference type="OrthoDB" id="9784988at2"/>
<accession>A0A4R6LRJ1</accession>
<dbReference type="Proteomes" id="UP000295064">
    <property type="component" value="Unassembled WGS sequence"/>
</dbReference>
<dbReference type="Gene3D" id="3.90.45.10">
    <property type="entry name" value="Peptide deformylase"/>
    <property type="match status" value="1"/>
</dbReference>
<dbReference type="GO" id="GO:0046872">
    <property type="term" value="F:metal ion binding"/>
    <property type="evidence" value="ECO:0007669"/>
    <property type="project" value="UniProtKB-KW"/>
</dbReference>
<evidence type="ECO:0000256" key="1">
    <source>
        <dbReference type="ARBA" id="ARBA00010759"/>
    </source>
</evidence>
<dbReference type="InterPro" id="IPR023635">
    <property type="entry name" value="Peptide_deformylase"/>
</dbReference>
<dbReference type="SUPFAM" id="SSF56420">
    <property type="entry name" value="Peptide deformylase"/>
    <property type="match status" value="1"/>
</dbReference>
<dbReference type="PRINTS" id="PR01576">
    <property type="entry name" value="PDEFORMYLASE"/>
</dbReference>
<dbReference type="PIRSF" id="PIRSF004749">
    <property type="entry name" value="Pep_def"/>
    <property type="match status" value="1"/>
</dbReference>
<dbReference type="AlphaFoldDB" id="A0A4R6LRJ1"/>
<organism evidence="4 5">
    <name type="scientific">Halanaerobium saccharolyticum</name>
    <dbReference type="NCBI Taxonomy" id="43595"/>
    <lineage>
        <taxon>Bacteria</taxon>
        <taxon>Bacillati</taxon>
        <taxon>Bacillota</taxon>
        <taxon>Clostridia</taxon>
        <taxon>Halanaerobiales</taxon>
        <taxon>Halanaerobiaceae</taxon>
        <taxon>Halanaerobium</taxon>
    </lineage>
</organism>
<dbReference type="Pfam" id="PF01327">
    <property type="entry name" value="Pep_deformylase"/>
    <property type="match status" value="1"/>
</dbReference>
<dbReference type="RefSeq" id="WP_133515129.1">
    <property type="nucleotide sequence ID" value="NZ_SNWX01000012.1"/>
</dbReference>
<dbReference type="PANTHER" id="PTHR10458">
    <property type="entry name" value="PEPTIDE DEFORMYLASE"/>
    <property type="match status" value="1"/>
</dbReference>
<reference evidence="4 5" key="1">
    <citation type="submission" date="2019-03" db="EMBL/GenBank/DDBJ databases">
        <title>Subsurface microbial communities from deep shales in Ohio and West Virginia, USA.</title>
        <authorList>
            <person name="Wrighton K."/>
        </authorList>
    </citation>
    <scope>NUCLEOTIDE SEQUENCE [LARGE SCALE GENOMIC DNA]</scope>
    <source>
        <strain evidence="4 5">MA284_T2</strain>
    </source>
</reference>
<feature type="binding site" evidence="3">
    <location>
        <position position="137"/>
    </location>
    <ligand>
        <name>Fe cation</name>
        <dbReference type="ChEBI" id="CHEBI:24875"/>
    </ligand>
</feature>
<dbReference type="GO" id="GO:0042586">
    <property type="term" value="F:peptide deformylase activity"/>
    <property type="evidence" value="ECO:0007669"/>
    <property type="project" value="UniProtKB-UniRule"/>
</dbReference>
<evidence type="ECO:0000313" key="5">
    <source>
        <dbReference type="Proteomes" id="UP000295064"/>
    </source>
</evidence>
<dbReference type="InterPro" id="IPR036821">
    <property type="entry name" value="Peptide_deformylase_sf"/>
</dbReference>
<protein>
    <recommendedName>
        <fullName evidence="3">Peptide deformylase</fullName>
        <shortName evidence="3">PDF</shortName>
        <ecNumber evidence="3">3.5.1.88</ecNumber>
    </recommendedName>
    <alternativeName>
        <fullName evidence="3">Polypeptide deformylase</fullName>
    </alternativeName>
</protein>
<proteinExistence type="inferred from homology"/>
<sequence length="170" mass="20225">MAIREVLMIGNPKLWEESANITNFDNQLKEVVQDLKDTLSYLQKEKNIGRALAAPQIDYLKKVIYYNSNGEEIIMVNPKIIWKSEEMFDVWDSCFSFDVAFFVNIKRHKKIKVKYQNENGKEVVKEFNDDLSELFQHEIDHLYGKLATDYLVDNKKIIMRSEWESRYRFA</sequence>
<comment type="function">
    <text evidence="3">Removes the formyl group from the N-terminal Met of newly synthesized proteins. Requires at least a dipeptide for an efficient rate of reaction. N-terminal L-methionine is a prerequisite for activity but the enzyme has broad specificity at other positions.</text>
</comment>
<dbReference type="GO" id="GO:0006412">
    <property type="term" value="P:translation"/>
    <property type="evidence" value="ECO:0007669"/>
    <property type="project" value="UniProtKB-UniRule"/>
</dbReference>
<keyword evidence="2 3" id="KW-0408">Iron</keyword>
<comment type="cofactor">
    <cofactor evidence="3">
        <name>Fe(2+)</name>
        <dbReference type="ChEBI" id="CHEBI:29033"/>
    </cofactor>
    <text evidence="3">Binds 1 Fe(2+) ion.</text>
</comment>
<feature type="binding site" evidence="3">
    <location>
        <position position="141"/>
    </location>
    <ligand>
        <name>Fe cation</name>
        <dbReference type="ChEBI" id="CHEBI:24875"/>
    </ligand>
</feature>
<comment type="similarity">
    <text evidence="1 3">Belongs to the polypeptide deformylase family.</text>
</comment>
<gene>
    <name evidence="3" type="primary">def</name>
    <name evidence="4" type="ORF">DFR79_11266</name>
</gene>
<evidence type="ECO:0000256" key="2">
    <source>
        <dbReference type="ARBA" id="ARBA00023004"/>
    </source>
</evidence>
<keyword evidence="3" id="KW-0648">Protein biosynthesis</keyword>
<keyword evidence="3" id="KW-0378">Hydrolase</keyword>
<evidence type="ECO:0000313" key="4">
    <source>
        <dbReference type="EMBL" id="TDO89313.1"/>
    </source>
</evidence>
<dbReference type="EC" id="3.5.1.88" evidence="3"/>
<keyword evidence="3" id="KW-0479">Metal-binding</keyword>
<dbReference type="HAMAP" id="MF_00163">
    <property type="entry name" value="Pep_deformylase"/>
    <property type="match status" value="1"/>
</dbReference>